<keyword evidence="4" id="KW-1185">Reference proteome</keyword>
<dbReference type="EMBL" id="MU005781">
    <property type="protein sequence ID" value="KAF2704708.1"/>
    <property type="molecule type" value="Genomic_DNA"/>
</dbReference>
<evidence type="ECO:0000256" key="2">
    <source>
        <dbReference type="SAM" id="SignalP"/>
    </source>
</evidence>
<name>A0A6G1JVY8_9PLEO</name>
<evidence type="ECO:0008006" key="5">
    <source>
        <dbReference type="Google" id="ProtNLM"/>
    </source>
</evidence>
<organism evidence="3 4">
    <name type="scientific">Pleomassaria siparia CBS 279.74</name>
    <dbReference type="NCBI Taxonomy" id="1314801"/>
    <lineage>
        <taxon>Eukaryota</taxon>
        <taxon>Fungi</taxon>
        <taxon>Dikarya</taxon>
        <taxon>Ascomycota</taxon>
        <taxon>Pezizomycotina</taxon>
        <taxon>Dothideomycetes</taxon>
        <taxon>Pleosporomycetidae</taxon>
        <taxon>Pleosporales</taxon>
        <taxon>Pleomassariaceae</taxon>
        <taxon>Pleomassaria</taxon>
    </lineage>
</organism>
<proteinExistence type="predicted"/>
<evidence type="ECO:0000256" key="1">
    <source>
        <dbReference type="SAM" id="MobiDB-lite"/>
    </source>
</evidence>
<keyword evidence="2" id="KW-0732">Signal</keyword>
<evidence type="ECO:0000313" key="4">
    <source>
        <dbReference type="Proteomes" id="UP000799428"/>
    </source>
</evidence>
<feature type="region of interest" description="Disordered" evidence="1">
    <location>
        <begin position="47"/>
        <end position="77"/>
    </location>
</feature>
<gene>
    <name evidence="3" type="ORF">K504DRAFT_537732</name>
</gene>
<reference evidence="3" key="1">
    <citation type="journal article" date="2020" name="Stud. Mycol.">
        <title>101 Dothideomycetes genomes: a test case for predicting lifestyles and emergence of pathogens.</title>
        <authorList>
            <person name="Haridas S."/>
            <person name="Albert R."/>
            <person name="Binder M."/>
            <person name="Bloem J."/>
            <person name="Labutti K."/>
            <person name="Salamov A."/>
            <person name="Andreopoulos B."/>
            <person name="Baker S."/>
            <person name="Barry K."/>
            <person name="Bills G."/>
            <person name="Bluhm B."/>
            <person name="Cannon C."/>
            <person name="Castanera R."/>
            <person name="Culley D."/>
            <person name="Daum C."/>
            <person name="Ezra D."/>
            <person name="Gonzalez J."/>
            <person name="Henrissat B."/>
            <person name="Kuo A."/>
            <person name="Liang C."/>
            <person name="Lipzen A."/>
            <person name="Lutzoni F."/>
            <person name="Magnuson J."/>
            <person name="Mondo S."/>
            <person name="Nolan M."/>
            <person name="Ohm R."/>
            <person name="Pangilinan J."/>
            <person name="Park H.-J."/>
            <person name="Ramirez L."/>
            <person name="Alfaro M."/>
            <person name="Sun H."/>
            <person name="Tritt A."/>
            <person name="Yoshinaga Y."/>
            <person name="Zwiers L.-H."/>
            <person name="Turgeon B."/>
            <person name="Goodwin S."/>
            <person name="Spatafora J."/>
            <person name="Crous P."/>
            <person name="Grigoriev I."/>
        </authorList>
    </citation>
    <scope>NUCLEOTIDE SEQUENCE</scope>
    <source>
        <strain evidence="3">CBS 279.74</strain>
    </source>
</reference>
<feature type="chain" id="PRO_5026118117" description="Ubiquitin 3 binding protein But2 C-terminal domain-containing protein" evidence="2">
    <location>
        <begin position="25"/>
        <end position="198"/>
    </location>
</feature>
<protein>
    <recommendedName>
        <fullName evidence="5">Ubiquitin 3 binding protein But2 C-terminal domain-containing protein</fullName>
    </recommendedName>
</protein>
<evidence type="ECO:0000313" key="3">
    <source>
        <dbReference type="EMBL" id="KAF2704708.1"/>
    </source>
</evidence>
<sequence>MIDVLNKNCLILFVLVALVSSFHAGIQIPLVVINKLPYLENSHHGPDDYATLEGASNPVPDLGADSPGATSPDSSVIPDIYIDTKDSDKEKLLLEFIAAPDKICEFDTEHKLEKTVTWPRTHLEVETQHRSQKPASGNSTWCFRGTWLNMDFKSRRTDDNVRDIGPKACFAYQPAGDPRVDLETWASILYLEDGNTLP</sequence>
<dbReference type="Proteomes" id="UP000799428">
    <property type="component" value="Unassembled WGS sequence"/>
</dbReference>
<feature type="signal peptide" evidence="2">
    <location>
        <begin position="1"/>
        <end position="24"/>
    </location>
</feature>
<dbReference type="AlphaFoldDB" id="A0A6G1JVY8"/>
<accession>A0A6G1JVY8</accession>